<protein>
    <submittedName>
        <fullName evidence="3">Acetyl-CoA C-acetyltransferase</fullName>
        <ecNumber evidence="3">2.3.1.9</ecNumber>
    </submittedName>
</protein>
<sequence length="392" mass="41311">MTRAVKTPRIIGWSHTGFGKRAEPDTEALLAAVSADALAHAELPVEDLDGIFVGVYNNGFSRQDFQAALVGVGQERLSRIPATRLENACATGSAALYAALDFVAAGRGRTALVIGAEKMTGVPGDEVGDILLSASYRKEEADYGSFAAVFGTIAAAYFERHGDHRDVLARIAAKNHRNGVANPWAQIRKDLGFEFCNTVSDRNPLVADPLRRTDCSLVSDGAAAVVVASPDIAARAPRAVGFRGRAHANDALPLSRRDPLEFAGARDAFGAALAEAGITLDDLDLIETHDCFTIAELLQYEAFGLAERGKGRRVVDEGLAERDGKLPINVSGGLKAKGHPVGATGVSMHVLAAMQLTGQAADLQLPRADLAAVFNMGGAAVANYASVLERVR</sequence>
<dbReference type="PIRSF" id="PIRSF000429">
    <property type="entry name" value="Ac-CoA_Ac_transf"/>
    <property type="match status" value="1"/>
</dbReference>
<dbReference type="PANTHER" id="PTHR42870:SF1">
    <property type="entry name" value="NON-SPECIFIC LIPID-TRANSFER PROTEIN-LIKE 2"/>
    <property type="match status" value="1"/>
</dbReference>
<dbReference type="CDD" id="cd00829">
    <property type="entry name" value="SCP-x_thiolase"/>
    <property type="match status" value="1"/>
</dbReference>
<gene>
    <name evidence="3" type="ORF">BJ970_005678</name>
</gene>
<evidence type="ECO:0000313" key="4">
    <source>
        <dbReference type="Proteomes" id="UP000584374"/>
    </source>
</evidence>
<feature type="domain" description="Thiolase C-terminal" evidence="2">
    <location>
        <begin position="250"/>
        <end position="390"/>
    </location>
</feature>
<dbReference type="Pfam" id="PF22691">
    <property type="entry name" value="Thiolase_C_1"/>
    <property type="match status" value="1"/>
</dbReference>
<accession>A0A840QHF7</accession>
<dbReference type="InterPro" id="IPR055140">
    <property type="entry name" value="Thiolase_C_2"/>
</dbReference>
<dbReference type="AlphaFoldDB" id="A0A840QHF7"/>
<dbReference type="Gene3D" id="3.40.47.10">
    <property type="match status" value="1"/>
</dbReference>
<dbReference type="EMBL" id="JACHIW010000002">
    <property type="protein sequence ID" value="MBB5158079.1"/>
    <property type="molecule type" value="Genomic_DNA"/>
</dbReference>
<dbReference type="NCBIfam" id="NF005704">
    <property type="entry name" value="PRK07516.1"/>
    <property type="match status" value="1"/>
</dbReference>
<reference evidence="3 4" key="1">
    <citation type="submission" date="2020-08" db="EMBL/GenBank/DDBJ databases">
        <title>Sequencing the genomes of 1000 actinobacteria strains.</title>
        <authorList>
            <person name="Klenk H.-P."/>
        </authorList>
    </citation>
    <scope>NUCLEOTIDE SEQUENCE [LARGE SCALE GENOMIC DNA]</scope>
    <source>
        <strain evidence="3 4">DSM 45584</strain>
    </source>
</reference>
<proteinExistence type="predicted"/>
<evidence type="ECO:0000259" key="1">
    <source>
        <dbReference type="Pfam" id="PF00108"/>
    </source>
</evidence>
<dbReference type="GO" id="GO:0003985">
    <property type="term" value="F:acetyl-CoA C-acetyltransferase activity"/>
    <property type="evidence" value="ECO:0007669"/>
    <property type="project" value="UniProtKB-EC"/>
</dbReference>
<name>A0A840QHF7_9PSEU</name>
<organism evidence="3 4">
    <name type="scientific">Saccharopolyspora phatthalungensis</name>
    <dbReference type="NCBI Taxonomy" id="664693"/>
    <lineage>
        <taxon>Bacteria</taxon>
        <taxon>Bacillati</taxon>
        <taxon>Actinomycetota</taxon>
        <taxon>Actinomycetes</taxon>
        <taxon>Pseudonocardiales</taxon>
        <taxon>Pseudonocardiaceae</taxon>
        <taxon>Saccharopolyspora</taxon>
    </lineage>
</organism>
<dbReference type="InterPro" id="IPR002155">
    <property type="entry name" value="Thiolase"/>
</dbReference>
<dbReference type="RefSeq" id="WP_184729664.1">
    <property type="nucleotide sequence ID" value="NZ_JACHIW010000002.1"/>
</dbReference>
<dbReference type="InterPro" id="IPR020616">
    <property type="entry name" value="Thiolase_N"/>
</dbReference>
<dbReference type="PANTHER" id="PTHR42870">
    <property type="entry name" value="ACETYL-COA C-ACETYLTRANSFERASE"/>
    <property type="match status" value="1"/>
</dbReference>
<keyword evidence="4" id="KW-1185">Reference proteome</keyword>
<evidence type="ECO:0000259" key="2">
    <source>
        <dbReference type="Pfam" id="PF22691"/>
    </source>
</evidence>
<dbReference type="EC" id="2.3.1.9" evidence="3"/>
<keyword evidence="3" id="KW-0808">Transferase</keyword>
<dbReference type="Proteomes" id="UP000584374">
    <property type="component" value="Unassembled WGS sequence"/>
</dbReference>
<feature type="domain" description="Thiolase N-terminal" evidence="1">
    <location>
        <begin position="10"/>
        <end position="229"/>
    </location>
</feature>
<keyword evidence="3" id="KW-0012">Acyltransferase</keyword>
<evidence type="ECO:0000313" key="3">
    <source>
        <dbReference type="EMBL" id="MBB5158079.1"/>
    </source>
</evidence>
<dbReference type="InterPro" id="IPR016039">
    <property type="entry name" value="Thiolase-like"/>
</dbReference>
<dbReference type="Pfam" id="PF00108">
    <property type="entry name" value="Thiolase_N"/>
    <property type="match status" value="1"/>
</dbReference>
<dbReference type="SUPFAM" id="SSF53901">
    <property type="entry name" value="Thiolase-like"/>
    <property type="match status" value="1"/>
</dbReference>
<comment type="caution">
    <text evidence="3">The sequence shown here is derived from an EMBL/GenBank/DDBJ whole genome shotgun (WGS) entry which is preliminary data.</text>
</comment>